<dbReference type="Pfam" id="PF14129">
    <property type="entry name" value="DUF4296"/>
    <property type="match status" value="1"/>
</dbReference>
<keyword evidence="1" id="KW-0732">Signal</keyword>
<accession>A0A161LFZ3</accession>
<dbReference type="OrthoDB" id="678784at2"/>
<evidence type="ECO:0000313" key="4">
    <source>
        <dbReference type="Proteomes" id="UP000076586"/>
    </source>
</evidence>
<gene>
    <name evidence="3" type="ORF">PJIAN_4198</name>
</gene>
<proteinExistence type="predicted"/>
<dbReference type="Proteomes" id="UP000076586">
    <property type="component" value="Unassembled WGS sequence"/>
</dbReference>
<name>A0A161LFZ3_9BACT</name>
<sequence length="267" mass="31158">MKTIIVYFAAILLLFSCSTTPKGVLQEKKMADVLYEMYLADACNMVKNYGANLDSTKRQSYRYILHKYDVSVADFDSSMVWYSAHPDKQEHLYDRLNLQFQKLQKDVNARKYKQITPVLTENDTVEVWQMPRRFDFTTGIIHNKVNFHFDRNQFQKGNGFLLTYKLKLNKEDKAEGNKFLLKVAYQGKTDSLVSYAKKDGQWLSYRVFMPLSPKTDVMTIDGWLLECKGNNMPQSAVIADVHCYRIAYATHKGAKTSRSWWQKIFSK</sequence>
<feature type="chain" id="PRO_5007824791" description="DUF4296 domain-containing protein" evidence="1">
    <location>
        <begin position="22"/>
        <end position="267"/>
    </location>
</feature>
<protein>
    <recommendedName>
        <fullName evidence="2">DUF4296 domain-containing protein</fullName>
    </recommendedName>
</protein>
<evidence type="ECO:0000259" key="2">
    <source>
        <dbReference type="Pfam" id="PF14129"/>
    </source>
</evidence>
<dbReference type="STRING" id="681398.PJIAN_4198"/>
<dbReference type="AlphaFoldDB" id="A0A161LFZ3"/>
<keyword evidence="4" id="KW-1185">Reference proteome</keyword>
<feature type="domain" description="DUF4296" evidence="2">
    <location>
        <begin position="21"/>
        <end position="105"/>
    </location>
</feature>
<evidence type="ECO:0000313" key="3">
    <source>
        <dbReference type="EMBL" id="GAT63657.1"/>
    </source>
</evidence>
<evidence type="ECO:0000256" key="1">
    <source>
        <dbReference type="SAM" id="SignalP"/>
    </source>
</evidence>
<reference evidence="4" key="2">
    <citation type="journal article" date="2017" name="Genome Announc.">
        <title>Draft genome sequence of Paludibacter jiangxiensis NM7(T), a propionate-producing fermentative bacterium.</title>
        <authorList>
            <person name="Qiu Y.-L."/>
            <person name="Tourlousse D.M."/>
            <person name="Matsuura N."/>
            <person name="Ohashi A."/>
            <person name="Sekiguchi Y."/>
        </authorList>
    </citation>
    <scope>NUCLEOTIDE SEQUENCE [LARGE SCALE GENOMIC DNA]</scope>
    <source>
        <strain evidence="4">NM7</strain>
    </source>
</reference>
<dbReference type="InterPro" id="IPR025381">
    <property type="entry name" value="DUF4296"/>
</dbReference>
<reference evidence="4" key="1">
    <citation type="submission" date="2016-04" db="EMBL/GenBank/DDBJ databases">
        <title>Draft genome sequence of Paludibacter jiangxiensis strain NM7.</title>
        <authorList>
            <person name="Qiu Y."/>
            <person name="Matsuura N."/>
            <person name="Ohashi A."/>
            <person name="Tourlousse M.D."/>
            <person name="Sekiguchi Y."/>
        </authorList>
    </citation>
    <scope>NUCLEOTIDE SEQUENCE [LARGE SCALE GENOMIC DNA]</scope>
    <source>
        <strain evidence="4">NM7</strain>
    </source>
</reference>
<dbReference type="EMBL" id="BDCR01000004">
    <property type="protein sequence ID" value="GAT63657.1"/>
    <property type="molecule type" value="Genomic_DNA"/>
</dbReference>
<feature type="signal peptide" evidence="1">
    <location>
        <begin position="1"/>
        <end position="21"/>
    </location>
</feature>
<comment type="caution">
    <text evidence="3">The sequence shown here is derived from an EMBL/GenBank/DDBJ whole genome shotgun (WGS) entry which is preliminary data.</text>
</comment>
<dbReference type="RefSeq" id="WP_068705069.1">
    <property type="nucleotide sequence ID" value="NZ_BDCR01000004.1"/>
</dbReference>
<dbReference type="PROSITE" id="PS51257">
    <property type="entry name" value="PROKAR_LIPOPROTEIN"/>
    <property type="match status" value="1"/>
</dbReference>
<organism evidence="3 4">
    <name type="scientific">Paludibacter jiangxiensis</name>
    <dbReference type="NCBI Taxonomy" id="681398"/>
    <lineage>
        <taxon>Bacteria</taxon>
        <taxon>Pseudomonadati</taxon>
        <taxon>Bacteroidota</taxon>
        <taxon>Bacteroidia</taxon>
        <taxon>Bacteroidales</taxon>
        <taxon>Paludibacteraceae</taxon>
        <taxon>Paludibacter</taxon>
    </lineage>
</organism>